<keyword evidence="2" id="KW-1185">Reference proteome</keyword>
<dbReference type="AlphaFoldDB" id="A0A8X6I2E8"/>
<evidence type="ECO:0000313" key="1">
    <source>
        <dbReference type="EMBL" id="GFS28150.1"/>
    </source>
</evidence>
<proteinExistence type="predicted"/>
<protein>
    <submittedName>
        <fullName evidence="1">Uncharacterized protein</fullName>
    </submittedName>
</protein>
<reference evidence="1" key="1">
    <citation type="submission" date="2020-08" db="EMBL/GenBank/DDBJ databases">
        <title>Multicomponent nature underlies the extraordinary mechanical properties of spider dragline silk.</title>
        <authorList>
            <person name="Kono N."/>
            <person name="Nakamura H."/>
            <person name="Mori M."/>
            <person name="Yoshida Y."/>
            <person name="Ohtoshi R."/>
            <person name="Malay A.D."/>
            <person name="Moran D.A.P."/>
            <person name="Tomita M."/>
            <person name="Numata K."/>
            <person name="Arakawa K."/>
        </authorList>
    </citation>
    <scope>NUCLEOTIDE SEQUENCE</scope>
</reference>
<accession>A0A8X6I2E8</accession>
<comment type="caution">
    <text evidence="1">The sequence shown here is derived from an EMBL/GenBank/DDBJ whole genome shotgun (WGS) entry which is preliminary data.</text>
</comment>
<dbReference type="Proteomes" id="UP000886998">
    <property type="component" value="Unassembled WGS sequence"/>
</dbReference>
<sequence>MPGRDVVTQESSDCSVHFGNMVVVAWDCFRLKGFWGMRTNDFSIQGNSLSLEMMTVLFCSCLAVKWVCLRWRTNRQRQTWDYGHESRIHQDSTAGYANVDDCVNGFCVICDPSGRRALGRYGCRG</sequence>
<organism evidence="1 2">
    <name type="scientific">Trichonephila inaurata madagascariensis</name>
    <dbReference type="NCBI Taxonomy" id="2747483"/>
    <lineage>
        <taxon>Eukaryota</taxon>
        <taxon>Metazoa</taxon>
        <taxon>Ecdysozoa</taxon>
        <taxon>Arthropoda</taxon>
        <taxon>Chelicerata</taxon>
        <taxon>Arachnida</taxon>
        <taxon>Araneae</taxon>
        <taxon>Araneomorphae</taxon>
        <taxon>Entelegynae</taxon>
        <taxon>Araneoidea</taxon>
        <taxon>Nephilidae</taxon>
        <taxon>Trichonephila</taxon>
        <taxon>Trichonephila inaurata</taxon>
    </lineage>
</organism>
<evidence type="ECO:0000313" key="2">
    <source>
        <dbReference type="Proteomes" id="UP000886998"/>
    </source>
</evidence>
<name>A0A8X6I2E8_9ARAC</name>
<dbReference type="EMBL" id="BMAV01023871">
    <property type="protein sequence ID" value="GFS28150.1"/>
    <property type="molecule type" value="Genomic_DNA"/>
</dbReference>
<gene>
    <name evidence="1" type="ORF">TNIN_426061</name>
</gene>